<evidence type="ECO:0000256" key="4">
    <source>
        <dbReference type="ARBA" id="ARBA00022723"/>
    </source>
</evidence>
<evidence type="ECO:0000313" key="14">
    <source>
        <dbReference type="Proteomes" id="UP001646157"/>
    </source>
</evidence>
<evidence type="ECO:0000256" key="1">
    <source>
        <dbReference type="ARBA" id="ARBA00008276"/>
    </source>
</evidence>
<dbReference type="GO" id="GO:0004326">
    <property type="term" value="F:tetrahydrofolylpolyglutamate synthase activity"/>
    <property type="evidence" value="ECO:0007669"/>
    <property type="project" value="UniProtKB-EC"/>
</dbReference>
<dbReference type="Gene3D" id="3.90.190.20">
    <property type="entry name" value="Mur ligase, C-terminal domain"/>
    <property type="match status" value="1"/>
</dbReference>
<evidence type="ECO:0000256" key="9">
    <source>
        <dbReference type="ARBA" id="ARBA00047493"/>
    </source>
</evidence>
<dbReference type="PROSITE" id="PS01011">
    <property type="entry name" value="FOLYLPOLYGLU_SYNT_1"/>
    <property type="match status" value="1"/>
</dbReference>
<keyword evidence="7" id="KW-0460">Magnesium</keyword>
<proteinExistence type="inferred from homology"/>
<dbReference type="Pfam" id="PF02875">
    <property type="entry name" value="Mur_ligase_C"/>
    <property type="match status" value="1"/>
</dbReference>
<evidence type="ECO:0000259" key="12">
    <source>
        <dbReference type="Pfam" id="PF08245"/>
    </source>
</evidence>
<sequence>MVATYEEAVNWIHSRLRLGIKPGLKRMEYMMEKLDHPERKLKTIHIGGTNGKGSTVTFLRNILQQSGKRVGTFTSPYFERFNERISINGEPIADSHLVELVNIIIPLSEEMEESEWGGPSEFEVITAMSFYYFSHVNPVDIVIYEVGLGGRLDSTNIIQPLVSAITNIGKDHTQFLGESFEEIAFEKAGIIKEHVPVISCVKQPAAIKVIKEKANEQQADFYLYGVDFDTDKEENLQSGEKFTFISGEYKESYEISMVGRHQIENASLALKIIELLNDKYGFHIDHKAVQLGLKYAYWPGRMEQISSVPLIYLDGAHNPEGVKTLIRTIEDRWSNKKVKIMVAALKDKDLKPMLSGFERVAEQLILTTFDFPRVASPQELATFISIDNVIEMIDWKSALANMISEVKEDEVLVITGSLYFISQVKPYLYSVLRN</sequence>
<evidence type="ECO:0000256" key="3">
    <source>
        <dbReference type="ARBA" id="ARBA00022598"/>
    </source>
</evidence>
<dbReference type="SUPFAM" id="SSF53623">
    <property type="entry name" value="MurD-like peptide ligases, catalytic domain"/>
    <property type="match status" value="1"/>
</dbReference>
<feature type="domain" description="Mur ligase C-terminal" evidence="11">
    <location>
        <begin position="300"/>
        <end position="417"/>
    </location>
</feature>
<dbReference type="InterPro" id="IPR018109">
    <property type="entry name" value="Folylpolyglutamate_synth_CS"/>
</dbReference>
<evidence type="ECO:0000256" key="6">
    <source>
        <dbReference type="ARBA" id="ARBA00022840"/>
    </source>
</evidence>
<comment type="catalytic activity">
    <reaction evidence="9">
        <text>(6S)-5,6,7,8-tetrahydrofolyl-(gamma-L-Glu)(n) + L-glutamate + ATP = (6S)-5,6,7,8-tetrahydrofolyl-(gamma-L-Glu)(n+1) + ADP + phosphate + H(+)</text>
        <dbReference type="Rhea" id="RHEA:10580"/>
        <dbReference type="Rhea" id="RHEA-COMP:14738"/>
        <dbReference type="Rhea" id="RHEA-COMP:14740"/>
        <dbReference type="ChEBI" id="CHEBI:15378"/>
        <dbReference type="ChEBI" id="CHEBI:29985"/>
        <dbReference type="ChEBI" id="CHEBI:30616"/>
        <dbReference type="ChEBI" id="CHEBI:43474"/>
        <dbReference type="ChEBI" id="CHEBI:141005"/>
        <dbReference type="ChEBI" id="CHEBI:456216"/>
        <dbReference type="EC" id="6.3.2.17"/>
    </reaction>
</comment>
<comment type="similarity">
    <text evidence="1 10">Belongs to the folylpolyglutamate synthase family.</text>
</comment>
<name>A0ABS2NAH0_9BACI</name>
<accession>A0ABS2NAH0</accession>
<keyword evidence="4" id="KW-0479">Metal-binding</keyword>
<dbReference type="InterPro" id="IPR036615">
    <property type="entry name" value="Mur_ligase_C_dom_sf"/>
</dbReference>
<dbReference type="EC" id="6.3.2.17" evidence="2"/>
<dbReference type="InterPro" id="IPR001645">
    <property type="entry name" value="Folylpolyglutamate_synth"/>
</dbReference>
<dbReference type="InterPro" id="IPR036565">
    <property type="entry name" value="Mur-like_cat_sf"/>
</dbReference>
<dbReference type="NCBIfam" id="TIGR01499">
    <property type="entry name" value="folC"/>
    <property type="match status" value="1"/>
</dbReference>
<evidence type="ECO:0000256" key="7">
    <source>
        <dbReference type="ARBA" id="ARBA00022842"/>
    </source>
</evidence>
<gene>
    <name evidence="13" type="ORF">JOC86_001386</name>
</gene>
<evidence type="ECO:0000256" key="2">
    <source>
        <dbReference type="ARBA" id="ARBA00013025"/>
    </source>
</evidence>
<dbReference type="SUPFAM" id="SSF53244">
    <property type="entry name" value="MurD-like peptide ligases, peptide-binding domain"/>
    <property type="match status" value="1"/>
</dbReference>
<keyword evidence="3 10" id="KW-0436">Ligase</keyword>
<evidence type="ECO:0000259" key="11">
    <source>
        <dbReference type="Pfam" id="PF02875"/>
    </source>
</evidence>
<keyword evidence="6 10" id="KW-0067">ATP-binding</keyword>
<dbReference type="PANTHER" id="PTHR11136:SF0">
    <property type="entry name" value="DIHYDROFOLATE SYNTHETASE-RELATED"/>
    <property type="match status" value="1"/>
</dbReference>
<dbReference type="EMBL" id="JAFBDZ010000001">
    <property type="protein sequence ID" value="MBM7584849.1"/>
    <property type="molecule type" value="Genomic_DNA"/>
</dbReference>
<evidence type="ECO:0000256" key="5">
    <source>
        <dbReference type="ARBA" id="ARBA00022741"/>
    </source>
</evidence>
<dbReference type="PIRSF" id="PIRSF001563">
    <property type="entry name" value="Folylpolyglu_synth"/>
    <property type="match status" value="1"/>
</dbReference>
<dbReference type="Pfam" id="PF08245">
    <property type="entry name" value="Mur_ligase_M"/>
    <property type="match status" value="1"/>
</dbReference>
<protein>
    <recommendedName>
        <fullName evidence="2">tetrahydrofolate synthase</fullName>
        <ecNumber evidence="2">6.3.2.17</ecNumber>
    </recommendedName>
    <alternativeName>
        <fullName evidence="8">Tetrahydrofolylpolyglutamate synthase</fullName>
    </alternativeName>
</protein>
<feature type="domain" description="Mur ligase central" evidence="12">
    <location>
        <begin position="46"/>
        <end position="270"/>
    </location>
</feature>
<reference evidence="13 14" key="1">
    <citation type="submission" date="2021-01" db="EMBL/GenBank/DDBJ databases">
        <title>Genomic Encyclopedia of Type Strains, Phase IV (KMG-IV): sequencing the most valuable type-strain genomes for metagenomic binning, comparative biology and taxonomic classification.</title>
        <authorList>
            <person name="Goeker M."/>
        </authorList>
    </citation>
    <scope>NUCLEOTIDE SEQUENCE [LARGE SCALE GENOMIC DNA]</scope>
    <source>
        <strain evidence="13 14">DSM 24834</strain>
    </source>
</reference>
<dbReference type="Gene3D" id="3.40.1190.10">
    <property type="entry name" value="Mur-like, catalytic domain"/>
    <property type="match status" value="1"/>
</dbReference>
<keyword evidence="5 10" id="KW-0547">Nucleotide-binding</keyword>
<dbReference type="InterPro" id="IPR004101">
    <property type="entry name" value="Mur_ligase_C"/>
</dbReference>
<dbReference type="RefSeq" id="WP_205169324.1">
    <property type="nucleotide sequence ID" value="NZ_JAFBDZ010000001.1"/>
</dbReference>
<comment type="caution">
    <text evidence="13">The sequence shown here is derived from an EMBL/GenBank/DDBJ whole genome shotgun (WGS) entry which is preliminary data.</text>
</comment>
<keyword evidence="14" id="KW-1185">Reference proteome</keyword>
<evidence type="ECO:0000256" key="8">
    <source>
        <dbReference type="ARBA" id="ARBA00030592"/>
    </source>
</evidence>
<dbReference type="PANTHER" id="PTHR11136">
    <property type="entry name" value="FOLYLPOLYGLUTAMATE SYNTHASE-RELATED"/>
    <property type="match status" value="1"/>
</dbReference>
<evidence type="ECO:0000256" key="10">
    <source>
        <dbReference type="PIRNR" id="PIRNR001563"/>
    </source>
</evidence>
<evidence type="ECO:0000313" key="13">
    <source>
        <dbReference type="EMBL" id="MBM7584849.1"/>
    </source>
</evidence>
<dbReference type="GO" id="GO:0008841">
    <property type="term" value="F:dihydrofolate synthase activity"/>
    <property type="evidence" value="ECO:0007669"/>
    <property type="project" value="UniProtKB-EC"/>
</dbReference>
<dbReference type="PROSITE" id="PS01012">
    <property type="entry name" value="FOLYLPOLYGLU_SYNT_2"/>
    <property type="match status" value="1"/>
</dbReference>
<organism evidence="13 14">
    <name type="scientific">Rossellomorea pakistanensis</name>
    <dbReference type="NCBI Taxonomy" id="992288"/>
    <lineage>
        <taxon>Bacteria</taxon>
        <taxon>Bacillati</taxon>
        <taxon>Bacillota</taxon>
        <taxon>Bacilli</taxon>
        <taxon>Bacillales</taxon>
        <taxon>Bacillaceae</taxon>
        <taxon>Rossellomorea</taxon>
    </lineage>
</organism>
<dbReference type="Proteomes" id="UP001646157">
    <property type="component" value="Unassembled WGS sequence"/>
</dbReference>
<dbReference type="InterPro" id="IPR013221">
    <property type="entry name" value="Mur_ligase_cen"/>
</dbReference>